<accession>A0AAQ4FKL7</accession>
<evidence type="ECO:0000256" key="1">
    <source>
        <dbReference type="SAM" id="MobiDB-lite"/>
    </source>
</evidence>
<feature type="domain" description="Transcription initiation factor TFIID subunit 2 Ig-like" evidence="2">
    <location>
        <begin position="369"/>
        <end position="454"/>
    </location>
</feature>
<feature type="compositionally biased region" description="Low complexity" evidence="1">
    <location>
        <begin position="208"/>
        <end position="227"/>
    </location>
</feature>
<keyword evidence="4" id="KW-1185">Reference proteome</keyword>
<dbReference type="InterPro" id="IPR037813">
    <property type="entry name" value="TAF2"/>
</dbReference>
<proteinExistence type="predicted"/>
<feature type="region of interest" description="Disordered" evidence="1">
    <location>
        <begin position="275"/>
        <end position="301"/>
    </location>
</feature>
<comment type="caution">
    <text evidence="3">The sequence shown here is derived from an EMBL/GenBank/DDBJ whole genome shotgun (WGS) entry which is preliminary data.</text>
</comment>
<dbReference type="PANTHER" id="PTHR15137">
    <property type="entry name" value="TRANSCRIPTION INITIATION FACTOR TFIID"/>
    <property type="match status" value="1"/>
</dbReference>
<reference evidence="3 4" key="1">
    <citation type="journal article" date="2023" name="Arcadia Sci">
        <title>De novo assembly of a long-read Amblyomma americanum tick genome.</title>
        <authorList>
            <person name="Chou S."/>
            <person name="Poskanzer K.E."/>
            <person name="Rollins M."/>
            <person name="Thuy-Boun P.S."/>
        </authorList>
    </citation>
    <scope>NUCLEOTIDE SEQUENCE [LARGE SCALE GENOMIC DNA]</scope>
    <source>
        <strain evidence="3">F_SG_1</strain>
        <tissue evidence="3">Salivary glands</tissue>
    </source>
</reference>
<dbReference type="PANTHER" id="PTHR15137:SF9">
    <property type="entry name" value="TRANSCRIPTION INITIATION FACTOR TFIID SUBUNIT 2"/>
    <property type="match status" value="1"/>
</dbReference>
<organism evidence="3 4">
    <name type="scientific">Amblyomma americanum</name>
    <name type="common">Lone star tick</name>
    <dbReference type="NCBI Taxonomy" id="6943"/>
    <lineage>
        <taxon>Eukaryota</taxon>
        <taxon>Metazoa</taxon>
        <taxon>Ecdysozoa</taxon>
        <taxon>Arthropoda</taxon>
        <taxon>Chelicerata</taxon>
        <taxon>Arachnida</taxon>
        <taxon>Acari</taxon>
        <taxon>Parasitiformes</taxon>
        <taxon>Ixodida</taxon>
        <taxon>Ixodoidea</taxon>
        <taxon>Ixodidae</taxon>
        <taxon>Amblyomminae</taxon>
        <taxon>Amblyomma</taxon>
    </lineage>
</organism>
<protein>
    <recommendedName>
        <fullName evidence="2">Transcription initiation factor TFIID subunit 2 Ig-like domain-containing protein</fullName>
    </recommendedName>
</protein>
<evidence type="ECO:0000313" key="4">
    <source>
        <dbReference type="Proteomes" id="UP001321473"/>
    </source>
</evidence>
<gene>
    <name evidence="3" type="ORF">V5799_022973</name>
</gene>
<dbReference type="GO" id="GO:0006367">
    <property type="term" value="P:transcription initiation at RNA polymerase II promoter"/>
    <property type="evidence" value="ECO:0007669"/>
    <property type="project" value="TreeGrafter"/>
</dbReference>
<dbReference type="GO" id="GO:0003682">
    <property type="term" value="F:chromatin binding"/>
    <property type="evidence" value="ECO:0007669"/>
    <property type="project" value="TreeGrafter"/>
</dbReference>
<dbReference type="Pfam" id="PF25316">
    <property type="entry name" value="TAF2_3rd"/>
    <property type="match status" value="1"/>
</dbReference>
<name>A0AAQ4FKL7_AMBAM</name>
<sequence>MHPINFLLKKMLNFSSQDANGGDSMFDCSGSFSAPELPSLDFESDEEHELSAPMQGFAGTKPVVTSTEGCQVVATLPYADSTDNAEAHCSLREEVIDVVSDEVDPLSAPTQGFRNDFFVALGVTNEENRLTAATQPYAHDATCPDFVAESDSENSNASRVTTKHLLSALDVSGSSLYEEGIISGSNTSSPVIGMVGRVSGKEPERWMASSEARNATAGAAGPSARRSSTLRSACLKVKSLLPRRKRRSRQSWTRENSLADDAVAESGLIDSCTEADSRAWTTSRHKRKAVAPLRDGKASSGKNQLKEVTAYEQEAGGIILDPSACDNVPFHFPVTNLHTVSPKYAEMLRAKSHLVIRMLEDRIGRELLLQGPLTVTIQELDGTFKHNLQIEENATKHDITCHSKSRRNKKKKIPLCTGEEVDMDLSAMDADSPVLWIRIDPDMLLLRQVVFLQPDYQWQYQLRYERDVTSQIEVSV</sequence>
<evidence type="ECO:0000313" key="3">
    <source>
        <dbReference type="EMBL" id="KAK8787251.1"/>
    </source>
</evidence>
<dbReference type="Proteomes" id="UP001321473">
    <property type="component" value="Unassembled WGS sequence"/>
</dbReference>
<dbReference type="GO" id="GO:0000976">
    <property type="term" value="F:transcription cis-regulatory region binding"/>
    <property type="evidence" value="ECO:0007669"/>
    <property type="project" value="TreeGrafter"/>
</dbReference>
<dbReference type="InterPro" id="IPR057345">
    <property type="entry name" value="Ig-like_TAF2"/>
</dbReference>
<dbReference type="GO" id="GO:0016251">
    <property type="term" value="F:RNA polymerase II general transcription initiation factor activity"/>
    <property type="evidence" value="ECO:0007669"/>
    <property type="project" value="TreeGrafter"/>
</dbReference>
<dbReference type="AlphaFoldDB" id="A0AAQ4FKL7"/>
<dbReference type="EMBL" id="JARKHS020001968">
    <property type="protein sequence ID" value="KAK8787251.1"/>
    <property type="molecule type" value="Genomic_DNA"/>
</dbReference>
<evidence type="ECO:0000259" key="2">
    <source>
        <dbReference type="Pfam" id="PF25316"/>
    </source>
</evidence>
<feature type="region of interest" description="Disordered" evidence="1">
    <location>
        <begin position="202"/>
        <end position="230"/>
    </location>
</feature>
<dbReference type="GO" id="GO:0005669">
    <property type="term" value="C:transcription factor TFIID complex"/>
    <property type="evidence" value="ECO:0007669"/>
    <property type="project" value="InterPro"/>
</dbReference>